<dbReference type="InterPro" id="IPR029058">
    <property type="entry name" value="AB_hydrolase_fold"/>
</dbReference>
<comment type="caution">
    <text evidence="2">The sequence shown here is derived from an EMBL/GenBank/DDBJ whole genome shotgun (WGS) entry which is preliminary data.</text>
</comment>
<reference evidence="2 3" key="1">
    <citation type="submission" date="2015-01" db="EMBL/GenBank/DDBJ databases">
        <title>Desulfovibrio sp. JC271 draft genome sequence.</title>
        <authorList>
            <person name="Shivani Y."/>
            <person name="Subhash Y."/>
            <person name="Sasikala C."/>
            <person name="Ramana C.V."/>
        </authorList>
    </citation>
    <scope>NUCLEOTIDE SEQUENCE [LARGE SCALE GENOMIC DNA]</scope>
    <source>
        <strain evidence="2 3">JC271</strain>
    </source>
</reference>
<dbReference type="PRINTS" id="PR00111">
    <property type="entry name" value="ABHYDROLASE"/>
</dbReference>
<proteinExistence type="predicted"/>
<dbReference type="PANTHER" id="PTHR43798:SF33">
    <property type="entry name" value="HYDROLASE, PUTATIVE (AFU_ORTHOLOGUE AFUA_2G14860)-RELATED"/>
    <property type="match status" value="1"/>
</dbReference>
<dbReference type="AlphaFoldDB" id="A0A1B7XBC5"/>
<evidence type="ECO:0000313" key="3">
    <source>
        <dbReference type="Proteomes" id="UP000091979"/>
    </source>
</evidence>
<keyword evidence="3" id="KW-1185">Reference proteome</keyword>
<dbReference type="Gene3D" id="3.40.50.1820">
    <property type="entry name" value="alpha/beta hydrolase"/>
    <property type="match status" value="1"/>
</dbReference>
<dbReference type="PANTHER" id="PTHR43798">
    <property type="entry name" value="MONOACYLGLYCEROL LIPASE"/>
    <property type="match status" value="1"/>
</dbReference>
<dbReference type="GO" id="GO:0016020">
    <property type="term" value="C:membrane"/>
    <property type="evidence" value="ECO:0007669"/>
    <property type="project" value="TreeGrafter"/>
</dbReference>
<dbReference type="InterPro" id="IPR000073">
    <property type="entry name" value="AB_hydrolase_1"/>
</dbReference>
<name>A0A1B7XBC5_9BACT</name>
<dbReference type="STRING" id="1560234.SP90_11380"/>
<dbReference type="EMBL" id="JXMS01000020">
    <property type="protein sequence ID" value="OBQ46600.1"/>
    <property type="molecule type" value="Genomic_DNA"/>
</dbReference>
<accession>A0A1B7XBC5</accession>
<dbReference type="Proteomes" id="UP000091979">
    <property type="component" value="Unassembled WGS sequence"/>
</dbReference>
<dbReference type="Pfam" id="PF00561">
    <property type="entry name" value="Abhydrolase_1"/>
    <property type="match status" value="2"/>
</dbReference>
<sequence>MRMRRTMFISFFSVLLLSTLAIFYIGPENALQKILRTYFQVQGIERAYANTPNYRIAYYEGGKEHKETVILLHGLGGNATTSWFRLLPVLTKKYHVIAPDLIFANFADYIQNSTYSITTDTRLVEQLMQAKQVDSYHIAGLSVGGLIAMHVAQNNPDAVKSVALITPAGHNLQELTERLTSKGDKAGEWFYKNLFQHPFPVPDFILSGQFERINTIVKAIPTMLGANQHELTPRYTDIVQPTLVLWGKDDKILPIKYATSLVEALPSATLQALSDCGHGVVWDQPKLLEKALLSFLHDQTTATK</sequence>
<dbReference type="InterPro" id="IPR050266">
    <property type="entry name" value="AB_hydrolase_sf"/>
</dbReference>
<dbReference type="SUPFAM" id="SSF53474">
    <property type="entry name" value="alpha/beta-Hydrolases"/>
    <property type="match status" value="1"/>
</dbReference>
<dbReference type="OrthoDB" id="5342129at2"/>
<gene>
    <name evidence="2" type="ORF">SP90_11380</name>
</gene>
<evidence type="ECO:0000259" key="1">
    <source>
        <dbReference type="Pfam" id="PF00561"/>
    </source>
</evidence>
<organism evidence="2 3">
    <name type="scientific">Halodesulfovibrio spirochaetisodalis</name>
    <dbReference type="NCBI Taxonomy" id="1560234"/>
    <lineage>
        <taxon>Bacteria</taxon>
        <taxon>Pseudomonadati</taxon>
        <taxon>Thermodesulfobacteriota</taxon>
        <taxon>Desulfovibrionia</taxon>
        <taxon>Desulfovibrionales</taxon>
        <taxon>Desulfovibrionaceae</taxon>
        <taxon>Halodesulfovibrio</taxon>
    </lineage>
</organism>
<protein>
    <recommendedName>
        <fullName evidence="1">AB hydrolase-1 domain-containing protein</fullName>
    </recommendedName>
</protein>
<feature type="domain" description="AB hydrolase-1" evidence="1">
    <location>
        <begin position="68"/>
        <end position="206"/>
    </location>
</feature>
<dbReference type="PATRIC" id="fig|1560234.3.peg.1359"/>
<feature type="domain" description="AB hydrolase-1" evidence="1">
    <location>
        <begin position="218"/>
        <end position="284"/>
    </location>
</feature>
<evidence type="ECO:0000313" key="2">
    <source>
        <dbReference type="EMBL" id="OBQ46600.1"/>
    </source>
</evidence>